<evidence type="ECO:0000256" key="3">
    <source>
        <dbReference type="ARBA" id="ARBA00022692"/>
    </source>
</evidence>
<organism evidence="7 8">
    <name type="scientific">Nitrososphaera viennensis EN76</name>
    <dbReference type="NCBI Taxonomy" id="926571"/>
    <lineage>
        <taxon>Archaea</taxon>
        <taxon>Nitrososphaerota</taxon>
        <taxon>Nitrososphaeria</taxon>
        <taxon>Nitrososphaerales</taxon>
        <taxon>Nitrososphaeraceae</taxon>
        <taxon>Nitrososphaera</taxon>
    </lineage>
</organism>
<keyword evidence="5 6" id="KW-0472">Membrane</keyword>
<dbReference type="PIRSF" id="PIRSF006060">
    <property type="entry name" value="AA_transporter"/>
    <property type="match status" value="1"/>
</dbReference>
<dbReference type="STRING" id="926571.NVIE_004030"/>
<dbReference type="Gene3D" id="1.20.1740.10">
    <property type="entry name" value="Amino acid/polyamine transporter I"/>
    <property type="match status" value="1"/>
</dbReference>
<keyword evidence="8" id="KW-1185">Reference proteome</keyword>
<dbReference type="OrthoDB" id="43026at2157"/>
<keyword evidence="2" id="KW-1003">Cell membrane</keyword>
<dbReference type="EMBL" id="CP007536">
    <property type="protein sequence ID" value="AIC14596.1"/>
    <property type="molecule type" value="Genomic_DNA"/>
</dbReference>
<feature type="transmembrane region" description="Helical" evidence="6">
    <location>
        <begin position="425"/>
        <end position="442"/>
    </location>
</feature>
<feature type="transmembrane region" description="Helical" evidence="6">
    <location>
        <begin position="161"/>
        <end position="179"/>
    </location>
</feature>
<dbReference type="Proteomes" id="UP000027093">
    <property type="component" value="Chromosome"/>
</dbReference>
<feature type="transmembrane region" description="Helical" evidence="6">
    <location>
        <begin position="334"/>
        <end position="353"/>
    </location>
</feature>
<feature type="transmembrane region" description="Helical" evidence="6">
    <location>
        <begin position="359"/>
        <end position="382"/>
    </location>
</feature>
<dbReference type="GO" id="GO:0022857">
    <property type="term" value="F:transmembrane transporter activity"/>
    <property type="evidence" value="ECO:0007669"/>
    <property type="project" value="InterPro"/>
</dbReference>
<evidence type="ECO:0000256" key="2">
    <source>
        <dbReference type="ARBA" id="ARBA00022475"/>
    </source>
</evidence>
<feature type="transmembrane region" description="Helical" evidence="6">
    <location>
        <begin position="402"/>
        <end position="419"/>
    </location>
</feature>
<proteinExistence type="predicted"/>
<dbReference type="GeneID" id="74945664"/>
<keyword evidence="3 6" id="KW-0812">Transmembrane</keyword>
<feature type="transmembrane region" description="Helical" evidence="6">
    <location>
        <begin position="199"/>
        <end position="218"/>
    </location>
</feature>
<sequence length="445" mass="46645">MKGNALKAKEPGLKQSISLFQAIMYGTGLILGAGIYVLIGDVAGIAGNAVWISFALAAAIATFTGLSYAELASIFPKSAAEYVFVKNTFGNNLFAFISGWLIIFVAVVSAAAVAIGFSGYLAAFLPGLDQSVSAMLLVAVLSVVNFIGIRESMWTNTAFTLIEIAGLAIIICAGLLFTASSPAATNYFEMPSDVTSFPLAFGAIVGAASLAFFAYFGFENLANISEETKNARKAIPLALVASIAITTGIYMLVAVSAVALVGWEVLSSSNAPLTLAAEKVFGKAGIVILSSIALFATSNTVLMMLVSGSRIIFGMSTDKALPSLLSSVHLKTKTPLYAVLAIMMLVIGVVAASSARIDAMVRVAVFGIFIVYMFVNLSLIWLRYKKPDMERPFRSPLNIGRFPMFAGLGLVTSIAMLTQFDLATVVAGMAAAASGVVAYAILKRI</sequence>
<evidence type="ECO:0000256" key="4">
    <source>
        <dbReference type="ARBA" id="ARBA00022989"/>
    </source>
</evidence>
<gene>
    <name evidence="7" type="ORF">NVIE_004030</name>
</gene>
<dbReference type="GO" id="GO:0005886">
    <property type="term" value="C:plasma membrane"/>
    <property type="evidence" value="ECO:0007669"/>
    <property type="project" value="UniProtKB-SubCell"/>
</dbReference>
<feature type="transmembrane region" description="Helical" evidence="6">
    <location>
        <begin position="286"/>
        <end position="313"/>
    </location>
</feature>
<dbReference type="InterPro" id="IPR002293">
    <property type="entry name" value="AA/rel_permease1"/>
</dbReference>
<dbReference type="AlphaFoldDB" id="A0A060HLZ0"/>
<comment type="subcellular location">
    <subcellularLocation>
        <location evidence="1">Cell membrane</location>
        <topology evidence="1">Multi-pass membrane protein</topology>
    </subcellularLocation>
</comment>
<dbReference type="KEGG" id="nvn:NVIE_004030"/>
<feature type="transmembrane region" description="Helical" evidence="6">
    <location>
        <begin position="20"/>
        <end position="39"/>
    </location>
</feature>
<evidence type="ECO:0000313" key="7">
    <source>
        <dbReference type="EMBL" id="AIC14596.1"/>
    </source>
</evidence>
<evidence type="ECO:0000256" key="6">
    <source>
        <dbReference type="SAM" id="Phobius"/>
    </source>
</evidence>
<dbReference type="PANTHER" id="PTHR42770">
    <property type="entry name" value="AMINO ACID TRANSPORTER-RELATED"/>
    <property type="match status" value="1"/>
</dbReference>
<evidence type="ECO:0000256" key="5">
    <source>
        <dbReference type="ARBA" id="ARBA00023136"/>
    </source>
</evidence>
<evidence type="ECO:0000313" key="8">
    <source>
        <dbReference type="Proteomes" id="UP000027093"/>
    </source>
</evidence>
<dbReference type="Pfam" id="PF13520">
    <property type="entry name" value="AA_permease_2"/>
    <property type="match status" value="1"/>
</dbReference>
<dbReference type="HOGENOM" id="CLU_007946_15_12_2"/>
<accession>A0A060HLZ0</accession>
<dbReference type="RefSeq" id="WP_075053777.1">
    <property type="nucleotide sequence ID" value="NZ_CP007536.1"/>
</dbReference>
<feature type="transmembrane region" description="Helical" evidence="6">
    <location>
        <begin position="239"/>
        <end position="266"/>
    </location>
</feature>
<dbReference type="InterPro" id="IPR050367">
    <property type="entry name" value="APC_superfamily"/>
</dbReference>
<name>A0A060HLZ0_9ARCH</name>
<dbReference type="PANTHER" id="PTHR42770:SF11">
    <property type="entry name" value="INNER MEMBRANE TRANSPORT PROTEIN YBAT"/>
    <property type="match status" value="1"/>
</dbReference>
<feature type="transmembrane region" description="Helical" evidence="6">
    <location>
        <begin position="51"/>
        <end position="72"/>
    </location>
</feature>
<keyword evidence="4 6" id="KW-1133">Transmembrane helix</keyword>
<feature type="transmembrane region" description="Helical" evidence="6">
    <location>
        <begin position="132"/>
        <end position="149"/>
    </location>
</feature>
<reference evidence="7 8" key="1">
    <citation type="journal article" date="2014" name="Int. J. Syst. Evol. Microbiol.">
        <title>Nitrososphaera viennensis gen. nov., sp. nov., an aerobic and mesophilic, ammonia-oxidizing archaeon from soil and a member of the archaeal phylum Thaumarchaeota.</title>
        <authorList>
            <person name="Stieglmeier M."/>
            <person name="Klingl A."/>
            <person name="Alves R.J."/>
            <person name="Rittmann S.K."/>
            <person name="Melcher M."/>
            <person name="Leisch N."/>
            <person name="Schleper C."/>
        </authorList>
    </citation>
    <scope>NUCLEOTIDE SEQUENCE [LARGE SCALE GENOMIC DNA]</scope>
    <source>
        <strain evidence="7">EN76</strain>
    </source>
</reference>
<feature type="transmembrane region" description="Helical" evidence="6">
    <location>
        <begin position="93"/>
        <end position="120"/>
    </location>
</feature>
<evidence type="ECO:0000256" key="1">
    <source>
        <dbReference type="ARBA" id="ARBA00004651"/>
    </source>
</evidence>
<protein>
    <submittedName>
        <fullName evidence="7">Putative amino acid transporter</fullName>
    </submittedName>
</protein>